<dbReference type="EMBL" id="CP034587">
    <property type="protein sequence ID" value="AZQ75898.1"/>
    <property type="molecule type" value="Genomic_DNA"/>
</dbReference>
<proteinExistence type="predicted"/>
<dbReference type="InterPro" id="IPR008979">
    <property type="entry name" value="Galactose-bd-like_sf"/>
</dbReference>
<sequence>MGADVDSADVPSDEGRENRALPVSLHPELDEALLTRFVGALESGNTIGLAPLRAEEATEARRLVRFSRVTVPRAGGAGLDGALWKHPPGESRPLIVMPSPWTDFGWWIYAVQATLFALEGYNVLAYTARGFGQSEGEVEVAGPEDIADVLAGRNIPKTLEWARKRSPYTYVDCLNSRAVSVYFAHAWHETLFPTNQTLKVFNALTGPKRLILSIGDHSGPESPGTIGLPNRIWEGAHRWLAHHLKGEPDDNDTEGQVSGHLMWKGPRDDAETWDAFTGRPEPLYLTGAAEGTGDGALTDKPETGWTLTFRTGMDTPATVADRIINTGYQEMNGRPKEYRTGDINRADAGVWVSAPMTTGATLRGIPRLRLTYTASSPQMTFVAHLFDVDDTGKAHIITHAPFTDADAAIGRPVTADILLQATGYSVPAGHRLMLVLDSKDPFYSDANKLGTTITVSSAADDPSYLEIPLV</sequence>
<evidence type="ECO:0000256" key="2">
    <source>
        <dbReference type="SAM" id="MobiDB-lite"/>
    </source>
</evidence>
<reference evidence="4 5" key="1">
    <citation type="submission" date="2018-12" db="EMBL/GenBank/DDBJ databases">
        <title>The whole draft genome of Streptomyce luteoverticillatus CGMCC 15060.</title>
        <authorList>
            <person name="Feng Z."/>
            <person name="Chen G."/>
            <person name="Zhang J."/>
            <person name="Zhu H."/>
            <person name="Yu X."/>
            <person name="Zhang W."/>
            <person name="Zhang X."/>
        </authorList>
    </citation>
    <scope>NUCLEOTIDE SEQUENCE [LARGE SCALE GENOMIC DNA]</scope>
    <source>
        <strain evidence="4 5">CGMCC 15060</strain>
    </source>
</reference>
<organism evidence="4 5">
    <name type="scientific">Streptomyces luteoverticillatus</name>
    <name type="common">Streptoverticillium luteoverticillatus</name>
    <dbReference type="NCBI Taxonomy" id="66425"/>
    <lineage>
        <taxon>Bacteria</taxon>
        <taxon>Bacillati</taxon>
        <taxon>Actinomycetota</taxon>
        <taxon>Actinomycetes</taxon>
        <taxon>Kitasatosporales</taxon>
        <taxon>Streptomycetaceae</taxon>
        <taxon>Streptomyces</taxon>
    </lineage>
</organism>
<gene>
    <name evidence="4" type="ORF">EKH77_30620</name>
</gene>
<dbReference type="Gene3D" id="2.60.120.260">
    <property type="entry name" value="Galactose-binding domain-like"/>
    <property type="match status" value="1"/>
</dbReference>
<evidence type="ECO:0000256" key="1">
    <source>
        <dbReference type="ARBA" id="ARBA00022801"/>
    </source>
</evidence>
<dbReference type="InterPro" id="IPR013736">
    <property type="entry name" value="Xaa-Pro_dipept_C"/>
</dbReference>
<dbReference type="GO" id="GO:0008239">
    <property type="term" value="F:dipeptidyl-peptidase activity"/>
    <property type="evidence" value="ECO:0007669"/>
    <property type="project" value="InterPro"/>
</dbReference>
<evidence type="ECO:0000313" key="4">
    <source>
        <dbReference type="EMBL" id="AZQ75898.1"/>
    </source>
</evidence>
<feature type="region of interest" description="Disordered" evidence="2">
    <location>
        <begin position="1"/>
        <end position="21"/>
    </location>
</feature>
<evidence type="ECO:0000313" key="5">
    <source>
        <dbReference type="Proteomes" id="UP000267900"/>
    </source>
</evidence>
<accession>A0A3S9PU87</accession>
<evidence type="ECO:0000259" key="3">
    <source>
        <dbReference type="SMART" id="SM00939"/>
    </source>
</evidence>
<name>A0A3S9PU87_STRLT</name>
<dbReference type="AlphaFoldDB" id="A0A3S9PU87"/>
<dbReference type="Proteomes" id="UP000267900">
    <property type="component" value="Chromosome"/>
</dbReference>
<dbReference type="InterPro" id="IPR000383">
    <property type="entry name" value="Xaa-Pro-like_dom"/>
</dbReference>
<dbReference type="Gene3D" id="3.40.50.1820">
    <property type="entry name" value="alpha/beta hydrolase"/>
    <property type="match status" value="2"/>
</dbReference>
<dbReference type="SUPFAM" id="SSF49785">
    <property type="entry name" value="Galactose-binding domain-like"/>
    <property type="match status" value="1"/>
</dbReference>
<dbReference type="InterPro" id="IPR005674">
    <property type="entry name" value="CocE/Ser_esterase"/>
</dbReference>
<dbReference type="InterPro" id="IPR029058">
    <property type="entry name" value="AB_hydrolase_fold"/>
</dbReference>
<dbReference type="Pfam" id="PF02129">
    <property type="entry name" value="Peptidase_S15"/>
    <property type="match status" value="1"/>
</dbReference>
<feature type="domain" description="Xaa-Pro dipeptidyl-peptidase C-terminal" evidence="3">
    <location>
        <begin position="237"/>
        <end position="466"/>
    </location>
</feature>
<dbReference type="SUPFAM" id="SSF53474">
    <property type="entry name" value="alpha/beta-Hydrolases"/>
    <property type="match status" value="1"/>
</dbReference>
<keyword evidence="5" id="KW-1185">Reference proteome</keyword>
<protein>
    <submittedName>
        <fullName evidence="4">CocE/NonD family hydrolase</fullName>
    </submittedName>
</protein>
<dbReference type="NCBIfam" id="TIGR00976">
    <property type="entry name" value="CocE_NonD"/>
    <property type="match status" value="1"/>
</dbReference>
<dbReference type="Pfam" id="PF08530">
    <property type="entry name" value="PepX_C"/>
    <property type="match status" value="1"/>
</dbReference>
<keyword evidence="1 4" id="KW-0378">Hydrolase</keyword>
<dbReference type="SMART" id="SM00939">
    <property type="entry name" value="PepX_C"/>
    <property type="match status" value="1"/>
</dbReference>
<dbReference type="OrthoDB" id="3276960at2"/>